<dbReference type="NCBIfam" id="TIGR03025">
    <property type="entry name" value="EPS_sugtrans"/>
    <property type="match status" value="1"/>
</dbReference>
<evidence type="ECO:0000256" key="6">
    <source>
        <dbReference type="ARBA" id="ARBA00023136"/>
    </source>
</evidence>
<feature type="transmembrane region" description="Helical" evidence="7">
    <location>
        <begin position="57"/>
        <end position="75"/>
    </location>
</feature>
<dbReference type="PANTHER" id="PTHR30576:SF10">
    <property type="entry name" value="SLL5057 PROTEIN"/>
    <property type="match status" value="1"/>
</dbReference>
<dbReference type="GO" id="GO:0016020">
    <property type="term" value="C:membrane"/>
    <property type="evidence" value="ECO:0007669"/>
    <property type="project" value="UniProtKB-SubCell"/>
</dbReference>
<reference evidence="9 10" key="1">
    <citation type="journal article" date="2019" name="Emerg. Microbes Infect.">
        <title>Comprehensive subspecies identification of 175 nontuberculous mycobacteria species based on 7547 genomic profiles.</title>
        <authorList>
            <person name="Matsumoto Y."/>
            <person name="Kinjo T."/>
            <person name="Motooka D."/>
            <person name="Nabeya D."/>
            <person name="Jung N."/>
            <person name="Uechi K."/>
            <person name="Horii T."/>
            <person name="Iida T."/>
            <person name="Fujita J."/>
            <person name="Nakamura S."/>
        </authorList>
    </citation>
    <scope>NUCLEOTIDE SEQUENCE [LARGE SCALE GENOMIC DNA]</scope>
    <source>
        <strain evidence="9 10">JCM 30275</strain>
    </source>
</reference>
<evidence type="ECO:0000313" key="10">
    <source>
        <dbReference type="Proteomes" id="UP000467249"/>
    </source>
</evidence>
<sequence length="488" mass="53085">MSIESTVVGSATARVPWRLGYVSRLRKVDAASVIAAVCTAQWLRFDVVAGWGNSFKSIDYTAVSVALVLTWLAALTIYRSRSARIIGEGAEEYRLVLSATLALFGAIAIVSMLLKLDIARGYLAIAFPLGLVLLLSGRWVVRRSIARGRRKFGRYATPVVAMGQLDAVRELAESMARQPDSGYVVVGVCVPDVPATDAVAIGSVGVVPVYAGAELLRAVQQTGADAVAVTATERLGANGIRDLSWQLEKHDVDLLVSPGMADVASPRLLMRPVGGLPLIHVEKPRYNGAKGFEKRLFDIVFSSAVLVLSLPLTLLVAVLVKATSAGPVFYRSERIGLDGKPFQMIKFRTMVSGADRMLADLSALNESEGGVLFKIRRDPRVTPVGRVLRRYSVDEIPQFLNVLRRDMSVVGPRPPLPSEVASYDAQVRRRLLVRPGITGLWQVSGRSDLPWDVSVRLDISYVENWSLMADLMIVVKTVRAMLRGTGAY</sequence>
<dbReference type="Proteomes" id="UP000467249">
    <property type="component" value="Chromosome"/>
</dbReference>
<keyword evidence="10" id="KW-1185">Reference proteome</keyword>
<accession>A0A6N4W719</accession>
<dbReference type="RefSeq" id="WP_163802829.1">
    <property type="nucleotide sequence ID" value="NZ_AP022620.1"/>
</dbReference>
<dbReference type="GO" id="GO:0016780">
    <property type="term" value="F:phosphotransferase activity, for other substituted phosphate groups"/>
    <property type="evidence" value="ECO:0007669"/>
    <property type="project" value="TreeGrafter"/>
</dbReference>
<evidence type="ECO:0000259" key="8">
    <source>
        <dbReference type="Pfam" id="PF02397"/>
    </source>
</evidence>
<comment type="subcellular location">
    <subcellularLocation>
        <location evidence="1">Membrane</location>
        <topology evidence="1">Multi-pass membrane protein</topology>
    </subcellularLocation>
</comment>
<dbReference type="PANTHER" id="PTHR30576">
    <property type="entry name" value="COLANIC BIOSYNTHESIS UDP-GLUCOSE LIPID CARRIER TRANSFERASE"/>
    <property type="match status" value="1"/>
</dbReference>
<keyword evidence="6 7" id="KW-0472">Membrane</keyword>
<evidence type="ECO:0000313" key="9">
    <source>
        <dbReference type="EMBL" id="BBZ75201.1"/>
    </source>
</evidence>
<evidence type="ECO:0000256" key="3">
    <source>
        <dbReference type="ARBA" id="ARBA00022679"/>
    </source>
</evidence>
<keyword evidence="5 7" id="KW-1133">Transmembrane helix</keyword>
<gene>
    <name evidence="9" type="ORF">MANY_05380</name>
</gene>
<evidence type="ECO:0000256" key="1">
    <source>
        <dbReference type="ARBA" id="ARBA00004141"/>
    </source>
</evidence>
<proteinExistence type="inferred from homology"/>
<dbReference type="EMBL" id="AP022620">
    <property type="protein sequence ID" value="BBZ75201.1"/>
    <property type="molecule type" value="Genomic_DNA"/>
</dbReference>
<feature type="transmembrane region" description="Helical" evidence="7">
    <location>
        <begin position="95"/>
        <end position="116"/>
    </location>
</feature>
<evidence type="ECO:0000256" key="5">
    <source>
        <dbReference type="ARBA" id="ARBA00022989"/>
    </source>
</evidence>
<organism evidence="9 10">
    <name type="scientific">Mycolicibacterium anyangense</name>
    <dbReference type="NCBI Taxonomy" id="1431246"/>
    <lineage>
        <taxon>Bacteria</taxon>
        <taxon>Bacillati</taxon>
        <taxon>Actinomycetota</taxon>
        <taxon>Actinomycetes</taxon>
        <taxon>Mycobacteriales</taxon>
        <taxon>Mycobacteriaceae</taxon>
        <taxon>Mycolicibacterium</taxon>
    </lineage>
</organism>
<feature type="domain" description="Bacterial sugar transferase" evidence="8">
    <location>
        <begin position="294"/>
        <end position="482"/>
    </location>
</feature>
<evidence type="ECO:0000256" key="2">
    <source>
        <dbReference type="ARBA" id="ARBA00006464"/>
    </source>
</evidence>
<keyword evidence="4 7" id="KW-0812">Transmembrane</keyword>
<protein>
    <submittedName>
        <fullName evidence="9">Polyprenyl glycosylphosphotransferase</fullName>
    </submittedName>
</protein>
<dbReference type="KEGG" id="many:MANY_05380"/>
<dbReference type="Pfam" id="PF02397">
    <property type="entry name" value="Bac_transf"/>
    <property type="match status" value="1"/>
</dbReference>
<feature type="transmembrane region" description="Helical" evidence="7">
    <location>
        <begin position="122"/>
        <end position="141"/>
    </location>
</feature>
<dbReference type="InterPro" id="IPR017475">
    <property type="entry name" value="EPS_sugar_tfrase"/>
</dbReference>
<dbReference type="InterPro" id="IPR003362">
    <property type="entry name" value="Bact_transf"/>
</dbReference>
<evidence type="ECO:0000256" key="4">
    <source>
        <dbReference type="ARBA" id="ARBA00022692"/>
    </source>
</evidence>
<keyword evidence="3 9" id="KW-0808">Transferase</keyword>
<comment type="similarity">
    <text evidence="2">Belongs to the bacterial sugar transferase family.</text>
</comment>
<dbReference type="Pfam" id="PF13727">
    <property type="entry name" value="CoA_binding_3"/>
    <property type="match status" value="1"/>
</dbReference>
<evidence type="ECO:0000256" key="7">
    <source>
        <dbReference type="SAM" id="Phobius"/>
    </source>
</evidence>
<feature type="transmembrane region" description="Helical" evidence="7">
    <location>
        <begin position="299"/>
        <end position="320"/>
    </location>
</feature>
<name>A0A6N4W719_9MYCO</name>
<dbReference type="AlphaFoldDB" id="A0A6N4W719"/>